<dbReference type="GO" id="GO:0034599">
    <property type="term" value="P:cellular response to oxidative stress"/>
    <property type="evidence" value="ECO:0007669"/>
    <property type="project" value="InterPro"/>
</dbReference>
<dbReference type="AlphaFoldDB" id="A0A4V3P0A3"/>
<protein>
    <submittedName>
        <fullName evidence="5">Nitroreductase family protein</fullName>
    </submittedName>
</protein>
<dbReference type="RefSeq" id="WP_135869144.1">
    <property type="nucleotide sequence ID" value="NZ_SRSC01000001.1"/>
</dbReference>
<evidence type="ECO:0000313" key="6">
    <source>
        <dbReference type="Proteomes" id="UP000306416"/>
    </source>
</evidence>
<dbReference type="InterPro" id="IPR029479">
    <property type="entry name" value="Nitroreductase"/>
</dbReference>
<comment type="caution">
    <text evidence="5">The sequence shown here is derived from an EMBL/GenBank/DDBJ whole genome shotgun (WGS) entry which is preliminary data.</text>
</comment>
<dbReference type="GO" id="GO:0005737">
    <property type="term" value="C:cytoplasm"/>
    <property type="evidence" value="ECO:0007669"/>
    <property type="project" value="UniProtKB-SubCell"/>
</dbReference>
<feature type="domain" description="Nitroreductase" evidence="4">
    <location>
        <begin position="9"/>
        <end position="179"/>
    </location>
</feature>
<dbReference type="InterPro" id="IPR033877">
    <property type="entry name" value="Frm2/Hbn1"/>
</dbReference>
<name>A0A4V3P0A3_9BACT</name>
<accession>A0A4V3P0A3</accession>
<organism evidence="5 6">
    <name type="scientific">Geomonas terrae</name>
    <dbReference type="NCBI Taxonomy" id="2562681"/>
    <lineage>
        <taxon>Bacteria</taxon>
        <taxon>Pseudomonadati</taxon>
        <taxon>Thermodesulfobacteriota</taxon>
        <taxon>Desulfuromonadia</taxon>
        <taxon>Geobacterales</taxon>
        <taxon>Geobacteraceae</taxon>
        <taxon>Geomonas</taxon>
    </lineage>
</organism>
<keyword evidence="6" id="KW-1185">Reference proteome</keyword>
<dbReference type="InterPro" id="IPR000415">
    <property type="entry name" value="Nitroreductase-like"/>
</dbReference>
<sequence length="200" mass="22586">MKTAYWDAIKNRRTFYALDKEQVTSDERIRELVGEAVQHVPSSFNSQSSRVLILLGAEHDRLWDITKTELKKIVPQDAFAATQQKIDGAFRSGYGTVLYFEDTDVVEGLQESFPAYSENFPVWSQQSSGMLQFAVWTALEAEGWGASLQHYNPVIDDAVRQQWHVPESWKLVAQMPFGKPAAAPGEKAFAPLEGRVKLYS</sequence>
<dbReference type="GO" id="GO:0016491">
    <property type="term" value="F:oxidoreductase activity"/>
    <property type="evidence" value="ECO:0007669"/>
    <property type="project" value="UniProtKB-KW"/>
</dbReference>
<dbReference type="EMBL" id="SRSC01000001">
    <property type="protein sequence ID" value="TGU74822.1"/>
    <property type="molecule type" value="Genomic_DNA"/>
</dbReference>
<dbReference type="SUPFAM" id="SSF55469">
    <property type="entry name" value="FMN-dependent nitroreductase-like"/>
    <property type="match status" value="1"/>
</dbReference>
<evidence type="ECO:0000256" key="1">
    <source>
        <dbReference type="ARBA" id="ARBA00004496"/>
    </source>
</evidence>
<dbReference type="Gene3D" id="3.40.109.10">
    <property type="entry name" value="NADH Oxidase"/>
    <property type="match status" value="1"/>
</dbReference>
<dbReference type="Pfam" id="PF00881">
    <property type="entry name" value="Nitroreductase"/>
    <property type="match status" value="1"/>
</dbReference>
<gene>
    <name evidence="5" type="ORF">E4633_05010</name>
</gene>
<dbReference type="FunFam" id="3.40.109.10:FF:000001">
    <property type="entry name" value="Nitroreductase family"/>
    <property type="match status" value="1"/>
</dbReference>
<evidence type="ECO:0000259" key="4">
    <source>
        <dbReference type="Pfam" id="PF00881"/>
    </source>
</evidence>
<evidence type="ECO:0000313" key="5">
    <source>
        <dbReference type="EMBL" id="TGU74822.1"/>
    </source>
</evidence>
<dbReference type="CDD" id="cd02140">
    <property type="entry name" value="Frm2-like"/>
    <property type="match status" value="1"/>
</dbReference>
<dbReference type="Proteomes" id="UP000306416">
    <property type="component" value="Unassembled WGS sequence"/>
</dbReference>
<dbReference type="PANTHER" id="PTHR43035:SF1">
    <property type="entry name" value="FATTY ACID REPRESSION MUTANT PROTEIN 2-RELATED"/>
    <property type="match status" value="1"/>
</dbReference>
<comment type="subcellular location">
    <subcellularLocation>
        <location evidence="1">Cytoplasm</location>
    </subcellularLocation>
</comment>
<evidence type="ECO:0000256" key="3">
    <source>
        <dbReference type="ARBA" id="ARBA00023002"/>
    </source>
</evidence>
<evidence type="ECO:0000256" key="2">
    <source>
        <dbReference type="ARBA" id="ARBA00022490"/>
    </source>
</evidence>
<keyword evidence="2" id="KW-0963">Cytoplasm</keyword>
<keyword evidence="3" id="KW-0560">Oxidoreductase</keyword>
<reference evidence="5 6" key="1">
    <citation type="submission" date="2019-04" db="EMBL/GenBank/DDBJ databases">
        <title>Geobacter oryzae sp. nov., ferric-reducing bacteria isolated from paddy soil.</title>
        <authorList>
            <person name="Xu Z."/>
            <person name="Masuda Y."/>
            <person name="Itoh H."/>
            <person name="Senoo K."/>
        </authorList>
    </citation>
    <scope>NUCLEOTIDE SEQUENCE [LARGE SCALE GENOMIC DNA]</scope>
    <source>
        <strain evidence="5 6">Red111</strain>
    </source>
</reference>
<proteinExistence type="predicted"/>
<dbReference type="PANTHER" id="PTHR43035">
    <property type="entry name" value="FATTY ACID REPRESSION MUTANT PROTEIN 2-RELATED"/>
    <property type="match status" value="1"/>
</dbReference>